<sequence length="114" mass="12744">MLALRVCIRQRLLPETLCVYHECMSDVYVDSRNKPLGICLLCNIPVLRYLDKIESLSEIQISSSSGLRGLIKSTRKVCLKRKVRNGSSPSCVIKIVATKNSPHTTFQATATKVH</sequence>
<dbReference type="EMBL" id="CAJHJT010000001">
    <property type="protein sequence ID" value="CAD6995767.1"/>
    <property type="molecule type" value="Genomic_DNA"/>
</dbReference>
<evidence type="ECO:0000313" key="2">
    <source>
        <dbReference type="Proteomes" id="UP000606786"/>
    </source>
</evidence>
<protein>
    <submittedName>
        <fullName evidence="1">(Mediterranean fruit fly) hypothetical protein</fullName>
    </submittedName>
</protein>
<reference evidence="1" key="1">
    <citation type="submission" date="2020-11" db="EMBL/GenBank/DDBJ databases">
        <authorList>
            <person name="Whitehead M."/>
        </authorList>
    </citation>
    <scope>NUCLEOTIDE SEQUENCE</scope>
    <source>
        <strain evidence="1">EGII</strain>
    </source>
</reference>
<proteinExistence type="predicted"/>
<evidence type="ECO:0000313" key="1">
    <source>
        <dbReference type="EMBL" id="CAD6995767.1"/>
    </source>
</evidence>
<name>A0A811UCW7_CERCA</name>
<comment type="caution">
    <text evidence="1">The sequence shown here is derived from an EMBL/GenBank/DDBJ whole genome shotgun (WGS) entry which is preliminary data.</text>
</comment>
<dbReference type="Proteomes" id="UP000606786">
    <property type="component" value="Unassembled WGS sequence"/>
</dbReference>
<keyword evidence="2" id="KW-1185">Reference proteome</keyword>
<organism evidence="1 2">
    <name type="scientific">Ceratitis capitata</name>
    <name type="common">Mediterranean fruit fly</name>
    <name type="synonym">Tephritis capitata</name>
    <dbReference type="NCBI Taxonomy" id="7213"/>
    <lineage>
        <taxon>Eukaryota</taxon>
        <taxon>Metazoa</taxon>
        <taxon>Ecdysozoa</taxon>
        <taxon>Arthropoda</taxon>
        <taxon>Hexapoda</taxon>
        <taxon>Insecta</taxon>
        <taxon>Pterygota</taxon>
        <taxon>Neoptera</taxon>
        <taxon>Endopterygota</taxon>
        <taxon>Diptera</taxon>
        <taxon>Brachycera</taxon>
        <taxon>Muscomorpha</taxon>
        <taxon>Tephritoidea</taxon>
        <taxon>Tephritidae</taxon>
        <taxon>Ceratitis</taxon>
        <taxon>Ceratitis</taxon>
    </lineage>
</organism>
<gene>
    <name evidence="1" type="ORF">CCAP1982_LOCUS4470</name>
</gene>
<dbReference type="AlphaFoldDB" id="A0A811UCW7"/>
<accession>A0A811UCW7</accession>